<comment type="caution">
    <text evidence="2">The sequence shown here is derived from an EMBL/GenBank/DDBJ whole genome shotgun (WGS) entry which is preliminary data.</text>
</comment>
<dbReference type="CDD" id="cd06325">
    <property type="entry name" value="PBP1_ABC_unchar_transporter"/>
    <property type="match status" value="1"/>
</dbReference>
<keyword evidence="1" id="KW-0732">Signal</keyword>
<dbReference type="Proteomes" id="UP001597492">
    <property type="component" value="Unassembled WGS sequence"/>
</dbReference>
<dbReference type="RefSeq" id="WP_026339612.1">
    <property type="nucleotide sequence ID" value="NZ_JBHUNE010000006.1"/>
</dbReference>
<dbReference type="InterPro" id="IPR007487">
    <property type="entry name" value="ABC_transpt-TYRBP-like"/>
</dbReference>
<dbReference type="InterPro" id="IPR028082">
    <property type="entry name" value="Peripla_BP_I"/>
</dbReference>
<name>A0ABW5UY52_9MICO</name>
<keyword evidence="3" id="KW-1185">Reference proteome</keyword>
<sequence length="334" mass="33839">MRIRKSLAALGMLAVGSLALSACSNGGDAGSTEGAGGGGDDTFKIGVIQLVQHPALDAATEGFQQAFTEAGIDAEFDIQVANGEQSTAQTIAAGFAGDPDIDLVLAVATPAAQSAATAITEIPVLFTAVTDPVAADLVASAEEPGGNVTGTTDLNPVADQIELITELAPDAESVGIVYSSGEVNSQVQVDLAQEKADELGLELKTATITNVGEVPTALDSLGDVDSIYVPTDNTVVSGIDTVLTYAENNQVPVVSGDTGPVESGAVATLGLDYSKLGVQTGEMAIRILQDGEDPATMAVEEQTEFDLVVNPAGAEAVGIELPQDLIDRAATVIE</sequence>
<dbReference type="Gene3D" id="3.40.50.2300">
    <property type="match status" value="2"/>
</dbReference>
<dbReference type="PROSITE" id="PS51257">
    <property type="entry name" value="PROKAR_LIPOPROTEIN"/>
    <property type="match status" value="1"/>
</dbReference>
<protein>
    <submittedName>
        <fullName evidence="2">ABC transporter substrate-binding protein</fullName>
    </submittedName>
</protein>
<feature type="chain" id="PRO_5046637297" evidence="1">
    <location>
        <begin position="23"/>
        <end position="334"/>
    </location>
</feature>
<dbReference type="PANTHER" id="PTHR35271:SF1">
    <property type="entry name" value="ABC TRANSPORTER, SUBSTRATE-BINDING LIPOPROTEIN"/>
    <property type="match status" value="1"/>
</dbReference>
<evidence type="ECO:0000313" key="2">
    <source>
        <dbReference type="EMBL" id="MFD2758441.1"/>
    </source>
</evidence>
<dbReference type="EMBL" id="JBHUNE010000006">
    <property type="protein sequence ID" value="MFD2758441.1"/>
    <property type="molecule type" value="Genomic_DNA"/>
</dbReference>
<reference evidence="3" key="1">
    <citation type="journal article" date="2019" name="Int. J. Syst. Evol. Microbiol.">
        <title>The Global Catalogue of Microorganisms (GCM) 10K type strain sequencing project: providing services to taxonomists for standard genome sequencing and annotation.</title>
        <authorList>
            <consortium name="The Broad Institute Genomics Platform"/>
            <consortium name="The Broad Institute Genome Sequencing Center for Infectious Disease"/>
            <person name="Wu L."/>
            <person name="Ma J."/>
        </authorList>
    </citation>
    <scope>NUCLEOTIDE SEQUENCE [LARGE SCALE GENOMIC DNA]</scope>
    <source>
        <strain evidence="3">TISTR 1514</strain>
    </source>
</reference>
<dbReference type="Pfam" id="PF04392">
    <property type="entry name" value="ABC_sub_bind"/>
    <property type="match status" value="1"/>
</dbReference>
<dbReference type="SUPFAM" id="SSF53822">
    <property type="entry name" value="Periplasmic binding protein-like I"/>
    <property type="match status" value="1"/>
</dbReference>
<accession>A0ABW5UY52</accession>
<organism evidence="2 3">
    <name type="scientific">Gulosibacter faecalis</name>
    <dbReference type="NCBI Taxonomy" id="272240"/>
    <lineage>
        <taxon>Bacteria</taxon>
        <taxon>Bacillati</taxon>
        <taxon>Actinomycetota</taxon>
        <taxon>Actinomycetes</taxon>
        <taxon>Micrococcales</taxon>
        <taxon>Microbacteriaceae</taxon>
        <taxon>Gulosibacter</taxon>
    </lineage>
</organism>
<proteinExistence type="predicted"/>
<dbReference type="PANTHER" id="PTHR35271">
    <property type="entry name" value="ABC TRANSPORTER, SUBSTRATE-BINDING LIPOPROTEIN-RELATED"/>
    <property type="match status" value="1"/>
</dbReference>
<evidence type="ECO:0000256" key="1">
    <source>
        <dbReference type="SAM" id="SignalP"/>
    </source>
</evidence>
<gene>
    <name evidence="2" type="ORF">ACFSW7_08620</name>
</gene>
<feature type="signal peptide" evidence="1">
    <location>
        <begin position="1"/>
        <end position="22"/>
    </location>
</feature>
<evidence type="ECO:0000313" key="3">
    <source>
        <dbReference type="Proteomes" id="UP001597492"/>
    </source>
</evidence>